<name>A0A0V0SYJ3_9BILA</name>
<keyword evidence="2" id="KW-1185">Reference proteome</keyword>
<dbReference type="AlphaFoldDB" id="A0A0V0SYJ3"/>
<gene>
    <name evidence="1" type="ORF">T05_13217</name>
</gene>
<accession>A0A0V0SYJ3</accession>
<sequence>MEIIPSISETTAYCKIIFCLDQAILCQLKHLEFFEKKDWHIAR</sequence>
<protein>
    <submittedName>
        <fullName evidence="1">Uncharacterized protein</fullName>
    </submittedName>
</protein>
<evidence type="ECO:0000313" key="1">
    <source>
        <dbReference type="EMBL" id="KRX31789.1"/>
    </source>
</evidence>
<comment type="caution">
    <text evidence="1">The sequence shown here is derived from an EMBL/GenBank/DDBJ whole genome shotgun (WGS) entry which is preliminary data.</text>
</comment>
<dbReference type="Proteomes" id="UP000055048">
    <property type="component" value="Unassembled WGS sequence"/>
</dbReference>
<proteinExistence type="predicted"/>
<organism evidence="1 2">
    <name type="scientific">Trichinella murrelli</name>
    <dbReference type="NCBI Taxonomy" id="144512"/>
    <lineage>
        <taxon>Eukaryota</taxon>
        <taxon>Metazoa</taxon>
        <taxon>Ecdysozoa</taxon>
        <taxon>Nematoda</taxon>
        <taxon>Enoplea</taxon>
        <taxon>Dorylaimia</taxon>
        <taxon>Trichinellida</taxon>
        <taxon>Trichinellidae</taxon>
        <taxon>Trichinella</taxon>
    </lineage>
</organism>
<dbReference type="EMBL" id="JYDJ01001567">
    <property type="protein sequence ID" value="KRX31789.1"/>
    <property type="molecule type" value="Genomic_DNA"/>
</dbReference>
<reference evidence="1 2" key="1">
    <citation type="submission" date="2015-01" db="EMBL/GenBank/DDBJ databases">
        <title>Evolution of Trichinella species and genotypes.</title>
        <authorList>
            <person name="Korhonen P.K."/>
            <person name="Edoardo P."/>
            <person name="Giuseppe L.R."/>
            <person name="Gasser R.B."/>
        </authorList>
    </citation>
    <scope>NUCLEOTIDE SEQUENCE [LARGE SCALE GENOMIC DNA]</scope>
    <source>
        <strain evidence="1">ISS417</strain>
    </source>
</reference>
<evidence type="ECO:0000313" key="2">
    <source>
        <dbReference type="Proteomes" id="UP000055048"/>
    </source>
</evidence>